<gene>
    <name evidence="2" type="ORF">SAJA_04345</name>
</gene>
<dbReference type="Gene3D" id="3.90.470.20">
    <property type="entry name" value="4'-phosphopantetheinyl transferase domain"/>
    <property type="match status" value="1"/>
</dbReference>
<dbReference type="InterPro" id="IPR050559">
    <property type="entry name" value="P-Pant_transferase_sf"/>
</dbReference>
<keyword evidence="1" id="KW-0808">Transferase</keyword>
<sequence length="194" mass="20881">MPPAARHRVAGMQDRRAQAQTIAGLLLLRHALADDACWWRLGRSATGRPEIAGGPSFSISHSKDRVACAIADVGPIGLDIEARRDDVSPRLIARIATAEHEFFAAWCAREATVKASGRVGLARVRAIELGSAHARLDNADWPLRWLDLAPGYAACLAVAPDAAASLEDVSCEEIDGRALVAEENRARMSANKRE</sequence>
<accession>A0A423PYU5</accession>
<dbReference type="GO" id="GO:0000287">
    <property type="term" value="F:magnesium ion binding"/>
    <property type="evidence" value="ECO:0007669"/>
    <property type="project" value="InterPro"/>
</dbReference>
<reference evidence="2 3" key="1">
    <citation type="submission" date="2013-10" db="EMBL/GenBank/DDBJ databases">
        <title>Salinisphaera japonica YTM-1 Genome Sequencing.</title>
        <authorList>
            <person name="Lai Q."/>
            <person name="Li C."/>
            <person name="Shao Z."/>
        </authorList>
    </citation>
    <scope>NUCLEOTIDE SEQUENCE [LARGE SCALE GENOMIC DNA]</scope>
    <source>
        <strain evidence="2 3">YTM-1</strain>
    </source>
</reference>
<dbReference type="PANTHER" id="PTHR12215:SF10">
    <property type="entry name" value="L-AMINOADIPATE-SEMIALDEHYDE DEHYDROGENASE-PHOSPHOPANTETHEINYL TRANSFERASE"/>
    <property type="match status" value="1"/>
</dbReference>
<dbReference type="EMBL" id="AYKG01000010">
    <property type="protein sequence ID" value="ROO30771.1"/>
    <property type="molecule type" value="Genomic_DNA"/>
</dbReference>
<comment type="caution">
    <text evidence="2">The sequence shown here is derived from an EMBL/GenBank/DDBJ whole genome shotgun (WGS) entry which is preliminary data.</text>
</comment>
<dbReference type="InterPro" id="IPR037143">
    <property type="entry name" value="4-PPantetheinyl_Trfase_dom_sf"/>
</dbReference>
<dbReference type="FunCoup" id="A0A423PYU5">
    <property type="interactions" value="41"/>
</dbReference>
<proteinExistence type="predicted"/>
<name>A0A423PYU5_9GAMM</name>
<dbReference type="PANTHER" id="PTHR12215">
    <property type="entry name" value="PHOSPHOPANTETHEINE TRANSFERASE"/>
    <property type="match status" value="1"/>
</dbReference>
<dbReference type="AlphaFoldDB" id="A0A423PYU5"/>
<evidence type="ECO:0000313" key="2">
    <source>
        <dbReference type="EMBL" id="ROO30771.1"/>
    </source>
</evidence>
<organism evidence="2 3">
    <name type="scientific">Salinisphaera japonica YTM-1</name>
    <dbReference type="NCBI Taxonomy" id="1209778"/>
    <lineage>
        <taxon>Bacteria</taxon>
        <taxon>Pseudomonadati</taxon>
        <taxon>Pseudomonadota</taxon>
        <taxon>Gammaproteobacteria</taxon>
        <taxon>Salinisphaerales</taxon>
        <taxon>Salinisphaeraceae</taxon>
        <taxon>Salinisphaera</taxon>
    </lineage>
</organism>
<evidence type="ECO:0000256" key="1">
    <source>
        <dbReference type="ARBA" id="ARBA00022679"/>
    </source>
</evidence>
<keyword evidence="3" id="KW-1185">Reference proteome</keyword>
<dbReference type="GO" id="GO:0005829">
    <property type="term" value="C:cytosol"/>
    <property type="evidence" value="ECO:0007669"/>
    <property type="project" value="TreeGrafter"/>
</dbReference>
<dbReference type="GO" id="GO:0008897">
    <property type="term" value="F:holo-[acyl-carrier-protein] synthase activity"/>
    <property type="evidence" value="ECO:0007669"/>
    <property type="project" value="InterPro"/>
</dbReference>
<protein>
    <recommendedName>
        <fullName evidence="4">4'-phosphopantetheinyl transferase domain-containing protein</fullName>
    </recommendedName>
</protein>
<evidence type="ECO:0008006" key="4">
    <source>
        <dbReference type="Google" id="ProtNLM"/>
    </source>
</evidence>
<dbReference type="SUPFAM" id="SSF56214">
    <property type="entry name" value="4'-phosphopantetheinyl transferase"/>
    <property type="match status" value="2"/>
</dbReference>
<dbReference type="InParanoid" id="A0A423PYU5"/>
<dbReference type="Proteomes" id="UP000285310">
    <property type="component" value="Unassembled WGS sequence"/>
</dbReference>
<dbReference type="GO" id="GO:0019878">
    <property type="term" value="P:lysine biosynthetic process via aminoadipic acid"/>
    <property type="evidence" value="ECO:0007669"/>
    <property type="project" value="TreeGrafter"/>
</dbReference>
<evidence type="ECO:0000313" key="3">
    <source>
        <dbReference type="Proteomes" id="UP000285310"/>
    </source>
</evidence>